<dbReference type="InterPro" id="IPR029160">
    <property type="entry name" value="UQCC4"/>
</dbReference>
<dbReference type="OrthoDB" id="5783753at2759"/>
<dbReference type="Pfam" id="PF15013">
    <property type="entry name" value="CCSMST1"/>
    <property type="match status" value="1"/>
</dbReference>
<dbReference type="EMBL" id="QKKF02029064">
    <property type="protein sequence ID" value="RZF35235.1"/>
    <property type="molecule type" value="Genomic_DNA"/>
</dbReference>
<gene>
    <name evidence="2" type="ORF">LSTR_LSTR009359</name>
</gene>
<evidence type="ECO:0008006" key="4">
    <source>
        <dbReference type="Google" id="ProtNLM"/>
    </source>
</evidence>
<dbReference type="PANTHER" id="PTHR35268">
    <property type="entry name" value="PROTEIN CCSMST1"/>
    <property type="match status" value="1"/>
</dbReference>
<comment type="caution">
    <text evidence="2">The sequence shown here is derived from an EMBL/GenBank/DDBJ whole genome shotgun (WGS) entry which is preliminary data.</text>
</comment>
<feature type="region of interest" description="Disordered" evidence="1">
    <location>
        <begin position="55"/>
        <end position="77"/>
    </location>
</feature>
<name>A0A482WNQ0_LAOST</name>
<evidence type="ECO:0000256" key="1">
    <source>
        <dbReference type="SAM" id="MobiDB-lite"/>
    </source>
</evidence>
<dbReference type="Proteomes" id="UP000291343">
    <property type="component" value="Unassembled WGS sequence"/>
</dbReference>
<sequence length="139" mass="15676">MSALRAVFKTHLPLAGMRLHTQTNPAIRVDGCLKFSQQTNVSALSPCRSVSTVQSATDKIKRNEDGEEEEENNEPVKFTTSKAANWRAEHTWRGTDEDIPPIQPMVVSLSVGALLVYFFYLREENDVDQKLIKDLDDLL</sequence>
<proteinExistence type="predicted"/>
<keyword evidence="3" id="KW-1185">Reference proteome</keyword>
<evidence type="ECO:0000313" key="2">
    <source>
        <dbReference type="EMBL" id="RZF35235.1"/>
    </source>
</evidence>
<organism evidence="2 3">
    <name type="scientific">Laodelphax striatellus</name>
    <name type="common">Small brown planthopper</name>
    <name type="synonym">Delphax striatella</name>
    <dbReference type="NCBI Taxonomy" id="195883"/>
    <lineage>
        <taxon>Eukaryota</taxon>
        <taxon>Metazoa</taxon>
        <taxon>Ecdysozoa</taxon>
        <taxon>Arthropoda</taxon>
        <taxon>Hexapoda</taxon>
        <taxon>Insecta</taxon>
        <taxon>Pterygota</taxon>
        <taxon>Neoptera</taxon>
        <taxon>Paraneoptera</taxon>
        <taxon>Hemiptera</taxon>
        <taxon>Auchenorrhyncha</taxon>
        <taxon>Fulgoroidea</taxon>
        <taxon>Delphacidae</taxon>
        <taxon>Criomorphinae</taxon>
        <taxon>Laodelphax</taxon>
    </lineage>
</organism>
<evidence type="ECO:0000313" key="3">
    <source>
        <dbReference type="Proteomes" id="UP000291343"/>
    </source>
</evidence>
<dbReference type="InParanoid" id="A0A482WNQ0"/>
<protein>
    <recommendedName>
        <fullName evidence="4">Protein CCSMST1</fullName>
    </recommendedName>
</protein>
<dbReference type="AlphaFoldDB" id="A0A482WNQ0"/>
<accession>A0A482WNQ0</accession>
<reference evidence="2 3" key="1">
    <citation type="journal article" date="2017" name="Gigascience">
        <title>Genome sequence of the small brown planthopper, Laodelphax striatellus.</title>
        <authorList>
            <person name="Zhu J."/>
            <person name="Jiang F."/>
            <person name="Wang X."/>
            <person name="Yang P."/>
            <person name="Bao Y."/>
            <person name="Zhao W."/>
            <person name="Wang W."/>
            <person name="Lu H."/>
            <person name="Wang Q."/>
            <person name="Cui N."/>
            <person name="Li J."/>
            <person name="Chen X."/>
            <person name="Luo L."/>
            <person name="Yu J."/>
            <person name="Kang L."/>
            <person name="Cui F."/>
        </authorList>
    </citation>
    <scope>NUCLEOTIDE SEQUENCE [LARGE SCALE GENOMIC DNA]</scope>
    <source>
        <strain evidence="2">Lst14</strain>
    </source>
</reference>
<dbReference type="PANTHER" id="PTHR35268:SF1">
    <property type="entry name" value="UBIQUINOL-CYTOCHROME-C REDUCTASE COMPLEX ASSEMBLY FACTOR 4"/>
    <property type="match status" value="1"/>
</dbReference>